<dbReference type="InterPro" id="IPR036689">
    <property type="entry name" value="ESAT-6-like_sf"/>
</dbReference>
<evidence type="ECO:0000256" key="1">
    <source>
        <dbReference type="SAM" id="MobiDB-lite"/>
    </source>
</evidence>
<proteinExistence type="predicted"/>
<evidence type="ECO:0000313" key="2">
    <source>
        <dbReference type="EMBL" id="MFF3566710.1"/>
    </source>
</evidence>
<keyword evidence="3" id="KW-1185">Reference proteome</keyword>
<dbReference type="Proteomes" id="UP001601992">
    <property type="component" value="Unassembled WGS sequence"/>
</dbReference>
<dbReference type="EMBL" id="JBIAQY010000001">
    <property type="protein sequence ID" value="MFF3566710.1"/>
    <property type="molecule type" value="Genomic_DNA"/>
</dbReference>
<feature type="region of interest" description="Disordered" evidence="1">
    <location>
        <begin position="34"/>
        <end position="53"/>
    </location>
</feature>
<comment type="caution">
    <text evidence="2">The sequence shown here is derived from an EMBL/GenBank/DDBJ whole genome shotgun (WGS) entry which is preliminary data.</text>
</comment>
<protein>
    <recommendedName>
        <fullName evidence="4">WXG100 family type VII secretion target</fullName>
    </recommendedName>
</protein>
<dbReference type="Gene3D" id="1.10.287.1060">
    <property type="entry name" value="ESAT-6-like"/>
    <property type="match status" value="1"/>
</dbReference>
<evidence type="ECO:0000313" key="3">
    <source>
        <dbReference type="Proteomes" id="UP001601992"/>
    </source>
</evidence>
<dbReference type="SUPFAM" id="SSF140453">
    <property type="entry name" value="EsxAB dimer-like"/>
    <property type="match status" value="1"/>
</dbReference>
<evidence type="ECO:0008006" key="4">
    <source>
        <dbReference type="Google" id="ProtNLM"/>
    </source>
</evidence>
<sequence length="101" mass="11007">MSEPVELNPDGLRKAATEFDDVSASTKALLDRLKSSSSAKGAPWGDDKNGKKFAEGDKGYITNRDGMFNTLSQLVTVFTDNANNLRDSANTFEQNEKDSSQ</sequence>
<gene>
    <name evidence="2" type="ORF">ACFYXQ_02895</name>
</gene>
<name>A0ABW6RRS7_9NOCA</name>
<accession>A0ABW6RRS7</accession>
<reference evidence="2 3" key="1">
    <citation type="submission" date="2024-10" db="EMBL/GenBank/DDBJ databases">
        <title>The Natural Products Discovery Center: Release of the First 8490 Sequenced Strains for Exploring Actinobacteria Biosynthetic Diversity.</title>
        <authorList>
            <person name="Kalkreuter E."/>
            <person name="Kautsar S.A."/>
            <person name="Yang D."/>
            <person name="Bader C.D."/>
            <person name="Teijaro C.N."/>
            <person name="Fluegel L."/>
            <person name="Davis C.M."/>
            <person name="Simpson J.R."/>
            <person name="Lauterbach L."/>
            <person name="Steele A.D."/>
            <person name="Gui C."/>
            <person name="Meng S."/>
            <person name="Li G."/>
            <person name="Viehrig K."/>
            <person name="Ye F."/>
            <person name="Su P."/>
            <person name="Kiefer A.F."/>
            <person name="Nichols A."/>
            <person name="Cepeda A.J."/>
            <person name="Yan W."/>
            <person name="Fan B."/>
            <person name="Jiang Y."/>
            <person name="Adhikari A."/>
            <person name="Zheng C.-J."/>
            <person name="Schuster L."/>
            <person name="Cowan T.M."/>
            <person name="Smanski M.J."/>
            <person name="Chevrette M.G."/>
            <person name="De Carvalho L.P.S."/>
            <person name="Shen B."/>
        </authorList>
    </citation>
    <scope>NUCLEOTIDE SEQUENCE [LARGE SCALE GENOMIC DNA]</scope>
    <source>
        <strain evidence="2 3">NPDC002593</strain>
    </source>
</reference>
<organism evidence="2 3">
    <name type="scientific">Nocardia jiangxiensis</name>
    <dbReference type="NCBI Taxonomy" id="282685"/>
    <lineage>
        <taxon>Bacteria</taxon>
        <taxon>Bacillati</taxon>
        <taxon>Actinomycetota</taxon>
        <taxon>Actinomycetes</taxon>
        <taxon>Mycobacteriales</taxon>
        <taxon>Nocardiaceae</taxon>
        <taxon>Nocardia</taxon>
    </lineage>
</organism>
<dbReference type="RefSeq" id="WP_040818548.1">
    <property type="nucleotide sequence ID" value="NZ_JBIAQY010000001.1"/>
</dbReference>